<keyword evidence="1" id="KW-0812">Transmembrane</keyword>
<sequence>MGFSLKVIVSLFAMVLLVMFFYNFVIRIYVLPKVKINKWIVLALGVIMFFVTNIVGANLKIDYTKFGVKQLPYYISMLLFILFFFMFFDLMGWGAASRMDKKKSKNDIVIRPKAKPNRVKNRDKDKK</sequence>
<evidence type="ECO:0000313" key="2">
    <source>
        <dbReference type="EMBL" id="MFL0250768.1"/>
    </source>
</evidence>
<name>A0ABW8TE72_9CLOT</name>
<evidence type="ECO:0000256" key="1">
    <source>
        <dbReference type="SAM" id="Phobius"/>
    </source>
</evidence>
<feature type="transmembrane region" description="Helical" evidence="1">
    <location>
        <begin position="39"/>
        <end position="59"/>
    </location>
</feature>
<gene>
    <name evidence="2" type="ORF">ACJDT4_10080</name>
</gene>
<comment type="caution">
    <text evidence="2">The sequence shown here is derived from an EMBL/GenBank/DDBJ whole genome shotgun (WGS) entry which is preliminary data.</text>
</comment>
<dbReference type="RefSeq" id="WP_406787431.1">
    <property type="nucleotide sequence ID" value="NZ_JBJIAA010000007.1"/>
</dbReference>
<keyword evidence="1" id="KW-1133">Transmembrane helix</keyword>
<evidence type="ECO:0000313" key="3">
    <source>
        <dbReference type="Proteomes" id="UP001623592"/>
    </source>
</evidence>
<proteinExistence type="predicted"/>
<keyword evidence="1" id="KW-0472">Membrane</keyword>
<organism evidence="2 3">
    <name type="scientific">Clostridium neuense</name>
    <dbReference type="NCBI Taxonomy" id="1728934"/>
    <lineage>
        <taxon>Bacteria</taxon>
        <taxon>Bacillati</taxon>
        <taxon>Bacillota</taxon>
        <taxon>Clostridia</taxon>
        <taxon>Eubacteriales</taxon>
        <taxon>Clostridiaceae</taxon>
        <taxon>Clostridium</taxon>
    </lineage>
</organism>
<keyword evidence="3" id="KW-1185">Reference proteome</keyword>
<feature type="transmembrane region" description="Helical" evidence="1">
    <location>
        <begin position="6"/>
        <end position="30"/>
    </location>
</feature>
<protein>
    <submittedName>
        <fullName evidence="2">Uncharacterized protein</fullName>
    </submittedName>
</protein>
<reference evidence="2 3" key="1">
    <citation type="submission" date="2024-11" db="EMBL/GenBank/DDBJ databases">
        <authorList>
            <person name="Heng Y.C."/>
            <person name="Lim A.C.H."/>
            <person name="Lee J.K.Y."/>
            <person name="Kittelmann S."/>
        </authorList>
    </citation>
    <scope>NUCLEOTIDE SEQUENCE [LARGE SCALE GENOMIC DNA]</scope>
    <source>
        <strain evidence="2 3">WILCCON 0114</strain>
    </source>
</reference>
<accession>A0ABW8TE72</accession>
<feature type="transmembrane region" description="Helical" evidence="1">
    <location>
        <begin position="71"/>
        <end position="96"/>
    </location>
</feature>
<dbReference type="Proteomes" id="UP001623592">
    <property type="component" value="Unassembled WGS sequence"/>
</dbReference>
<dbReference type="EMBL" id="JBJIAA010000007">
    <property type="protein sequence ID" value="MFL0250768.1"/>
    <property type="molecule type" value="Genomic_DNA"/>
</dbReference>